<dbReference type="STRING" id="13249.T1HAV3"/>
<evidence type="ECO:0000313" key="29">
    <source>
        <dbReference type="Proteomes" id="UP000015103"/>
    </source>
</evidence>
<dbReference type="InterPro" id="IPR027468">
    <property type="entry name" value="Alpha-dystroglycan_domain_2"/>
</dbReference>
<dbReference type="Pfam" id="PF05454">
    <property type="entry name" value="DAG1"/>
    <property type="match status" value="2"/>
</dbReference>
<feature type="chain" id="PRO_5043780567" description="Dystroglycan 1" evidence="27">
    <location>
        <begin position="27"/>
        <end position="970"/>
    </location>
</feature>
<keyword evidence="11 27" id="KW-0732">Signal</keyword>
<dbReference type="GO" id="GO:0045211">
    <property type="term" value="C:postsynaptic membrane"/>
    <property type="evidence" value="ECO:0007669"/>
    <property type="project" value="UniProtKB-SubCell"/>
</dbReference>
<dbReference type="GO" id="GO:0042383">
    <property type="term" value="C:sarcolemma"/>
    <property type="evidence" value="ECO:0007669"/>
    <property type="project" value="UniProtKB-SubCell"/>
</dbReference>
<dbReference type="GO" id="GO:0016011">
    <property type="term" value="C:dystroglycan complex"/>
    <property type="evidence" value="ECO:0007669"/>
    <property type="project" value="TreeGrafter"/>
</dbReference>
<evidence type="ECO:0000256" key="13">
    <source>
        <dbReference type="ARBA" id="ARBA00023018"/>
    </source>
</evidence>
<dbReference type="SUPFAM" id="SSF111006">
    <property type="entry name" value="Dystroglycan, domain 2"/>
    <property type="match status" value="1"/>
</dbReference>
<evidence type="ECO:0000313" key="28">
    <source>
        <dbReference type="EnsemblMetazoa" id="RPRC001159-PA"/>
    </source>
</evidence>
<evidence type="ECO:0000256" key="14">
    <source>
        <dbReference type="ARBA" id="ARBA00023157"/>
    </source>
</evidence>
<keyword evidence="17" id="KW-0539">Nucleus</keyword>
<dbReference type="GO" id="GO:0007411">
    <property type="term" value="P:axon guidance"/>
    <property type="evidence" value="ECO:0007669"/>
    <property type="project" value="TreeGrafter"/>
</dbReference>
<dbReference type="Proteomes" id="UP000015103">
    <property type="component" value="Unassembled WGS sequence"/>
</dbReference>
<dbReference type="SUPFAM" id="SSF49313">
    <property type="entry name" value="Cadherin-like"/>
    <property type="match status" value="3"/>
</dbReference>
<evidence type="ECO:0000256" key="4">
    <source>
        <dbReference type="ARBA" id="ARBA00004251"/>
    </source>
</evidence>
<organism evidence="28 29">
    <name type="scientific">Rhodnius prolixus</name>
    <name type="common">Triatomid bug</name>
    <dbReference type="NCBI Taxonomy" id="13249"/>
    <lineage>
        <taxon>Eukaryota</taxon>
        <taxon>Metazoa</taxon>
        <taxon>Ecdysozoa</taxon>
        <taxon>Arthropoda</taxon>
        <taxon>Hexapoda</taxon>
        <taxon>Insecta</taxon>
        <taxon>Pterygota</taxon>
        <taxon>Neoptera</taxon>
        <taxon>Paraneoptera</taxon>
        <taxon>Hemiptera</taxon>
        <taxon>Heteroptera</taxon>
        <taxon>Panheteroptera</taxon>
        <taxon>Cimicomorpha</taxon>
        <taxon>Reduviidae</taxon>
        <taxon>Triatominae</taxon>
        <taxon>Rhodnius</taxon>
    </lineage>
</organism>
<dbReference type="GO" id="GO:0005654">
    <property type="term" value="C:nucleoplasm"/>
    <property type="evidence" value="ECO:0007669"/>
    <property type="project" value="UniProtKB-SubCell"/>
</dbReference>
<reference evidence="28" key="1">
    <citation type="submission" date="2015-05" db="UniProtKB">
        <authorList>
            <consortium name="EnsemblMetazoa"/>
        </authorList>
    </citation>
    <scope>IDENTIFICATION</scope>
</reference>
<keyword evidence="7" id="KW-0963">Cytoplasm</keyword>
<dbReference type="GO" id="GO:0005856">
    <property type="term" value="C:cytoskeleton"/>
    <property type="evidence" value="ECO:0007669"/>
    <property type="project" value="UniProtKB-SubCell"/>
</dbReference>
<keyword evidence="13" id="KW-0770">Synapse</keyword>
<dbReference type="EMBL" id="ACPB03016130">
    <property type="status" value="NOT_ANNOTATED_CDS"/>
    <property type="molecule type" value="Genomic_DNA"/>
</dbReference>
<evidence type="ECO:0000256" key="2">
    <source>
        <dbReference type="ARBA" id="ARBA00004239"/>
    </source>
</evidence>
<keyword evidence="16" id="KW-0206">Cytoskeleton</keyword>
<keyword evidence="14" id="KW-1015">Disulfide bond</keyword>
<dbReference type="GO" id="GO:0043236">
    <property type="term" value="F:laminin binding"/>
    <property type="evidence" value="ECO:0007669"/>
    <property type="project" value="TreeGrafter"/>
</dbReference>
<dbReference type="OMA" id="KNTRYTE"/>
<feature type="compositionally biased region" description="Gly residues" evidence="25">
    <location>
        <begin position="923"/>
        <end position="932"/>
    </location>
</feature>
<comment type="subcellular location">
    <subcellularLocation>
        <location evidence="1">Cell membrane</location>
        <location evidence="1">Sarcolemma</location>
    </subcellularLocation>
    <subcellularLocation>
        <location evidence="4">Cell membrane</location>
        <topology evidence="4">Single-pass type I membrane protein</topology>
    </subcellularLocation>
    <subcellularLocation>
        <location evidence="3">Cytoplasm</location>
        <location evidence="3">Cytoskeleton</location>
    </subcellularLocation>
    <subcellularLocation>
        <location evidence="5">Nucleus</location>
        <location evidence="5">Nucleoplasm</location>
    </subcellularLocation>
    <subcellularLocation>
        <location evidence="24">Postsynaptic cell membrane</location>
    </subcellularLocation>
    <subcellularLocation>
        <location evidence="2">Secreted</location>
        <location evidence="2">Extracellular space</location>
    </subcellularLocation>
</comment>
<evidence type="ECO:0000256" key="26">
    <source>
        <dbReference type="SAM" id="Phobius"/>
    </source>
</evidence>
<keyword evidence="18" id="KW-0628">Postsynaptic cell membrane</keyword>
<evidence type="ECO:0000256" key="7">
    <source>
        <dbReference type="ARBA" id="ARBA00022490"/>
    </source>
</evidence>
<evidence type="ECO:0000256" key="19">
    <source>
        <dbReference type="ARBA" id="ARBA00023567"/>
    </source>
</evidence>
<dbReference type="VEuPathDB" id="VectorBase:RPRC001159"/>
<comment type="function">
    <text evidence="20">Transmembrane protein that plays important roles in connecting the extracellular matrix to the cytoskeleton. Acts as a cell adhesion receptor in both muscle and non-muscle tissues. Receptor for both DMD and UTRN and, through these interactions, scaffolds axin to the cytoskeleton. Also functions in cell adhesion-mediated signaling and implicated in cell polarity.</text>
</comment>
<name>T1HAV3_RHOPR</name>
<evidence type="ECO:0000256" key="25">
    <source>
        <dbReference type="SAM" id="MobiDB-lite"/>
    </source>
</evidence>
<dbReference type="InterPro" id="IPR030398">
    <property type="entry name" value="SEA_DG_dom"/>
</dbReference>
<feature type="region of interest" description="Disordered" evidence="25">
    <location>
        <begin position="263"/>
        <end position="295"/>
    </location>
</feature>
<evidence type="ECO:0000256" key="15">
    <source>
        <dbReference type="ARBA" id="ARBA00023180"/>
    </source>
</evidence>
<dbReference type="GO" id="GO:0005509">
    <property type="term" value="F:calcium ion binding"/>
    <property type="evidence" value="ECO:0007669"/>
    <property type="project" value="InterPro"/>
</dbReference>
<keyword evidence="12 26" id="KW-1133">Transmembrane helix</keyword>
<dbReference type="PANTHER" id="PTHR21559:SF21">
    <property type="entry name" value="DYSTROGLYCAN 1"/>
    <property type="match status" value="1"/>
</dbReference>
<dbReference type="InterPro" id="IPR006644">
    <property type="entry name" value="Cadg"/>
</dbReference>
<dbReference type="PANTHER" id="PTHR21559">
    <property type="entry name" value="DYSTROGLYCAN-RELATED"/>
    <property type="match status" value="1"/>
</dbReference>
<keyword evidence="29" id="KW-1185">Reference proteome</keyword>
<keyword evidence="26" id="KW-0472">Membrane</keyword>
<evidence type="ECO:0000256" key="12">
    <source>
        <dbReference type="ARBA" id="ARBA00022989"/>
    </source>
</evidence>
<feature type="signal peptide" evidence="27">
    <location>
        <begin position="1"/>
        <end position="26"/>
    </location>
</feature>
<evidence type="ECO:0000256" key="1">
    <source>
        <dbReference type="ARBA" id="ARBA00004135"/>
    </source>
</evidence>
<dbReference type="eggNOG" id="KOG3781">
    <property type="taxonomic scope" value="Eukaryota"/>
</dbReference>
<dbReference type="GO" id="GO:0021675">
    <property type="term" value="P:nerve development"/>
    <property type="evidence" value="ECO:0007669"/>
    <property type="project" value="TreeGrafter"/>
</dbReference>
<dbReference type="Gene3D" id="2.60.40.10">
    <property type="entry name" value="Immunoglobulins"/>
    <property type="match status" value="3"/>
</dbReference>
<feature type="region of interest" description="Disordered" evidence="25">
    <location>
        <begin position="884"/>
        <end position="970"/>
    </location>
</feature>
<dbReference type="HOGENOM" id="CLU_007629_0_0_1"/>
<evidence type="ECO:0000256" key="18">
    <source>
        <dbReference type="ARBA" id="ARBA00023257"/>
    </source>
</evidence>
<evidence type="ECO:0000256" key="20">
    <source>
        <dbReference type="ARBA" id="ARBA00024991"/>
    </source>
</evidence>
<evidence type="ECO:0000256" key="27">
    <source>
        <dbReference type="SAM" id="SignalP"/>
    </source>
</evidence>
<evidence type="ECO:0000256" key="5">
    <source>
        <dbReference type="ARBA" id="ARBA00004642"/>
    </source>
</evidence>
<dbReference type="InParanoid" id="T1HAV3"/>
<keyword evidence="9" id="KW-0597">Phosphoprotein</keyword>
<dbReference type="InterPro" id="IPR008465">
    <property type="entry name" value="DAG1_C"/>
</dbReference>
<dbReference type="EMBL" id="ACPB03016132">
    <property type="status" value="NOT_ANNOTATED_CDS"/>
    <property type="molecule type" value="Genomic_DNA"/>
</dbReference>
<keyword evidence="8" id="KW-0964">Secreted</keyword>
<accession>T1HAV3</accession>
<sequence length="970" mass="106469">MMRYGCPVSAPLFVELIVINLPVTLASNENGGPLAEWLSFDEKHGILEGLPNDQDLGEHYVTVKAFDTVLRDSVKDVFAIEVLSVPPDLLATKNDCKQFEEQSVLAVVLDLKLSKVRAGERVQLVKRFAGFFNLSAEVVRLKQMEEKDEPLFNSYITAGPGNIKRKSFHESSVLQWQVGCKGELWEKYSHLIDRIRKIARDGSLSKALLQPVVGWTLRTEAVGIRKRREVGSSFHLQTLGDEIGGDEGIPEPRVVVPNTVTPAFSIEPSPELTNTDPTSHHHRHHHGDTLPPFSWPSAPSIIPSMSILPTPTYDIDSTDYAKWNSPYEENERNEEPTPPLTNLTSTVTDEAIVSVSNTPPTIVHRLQKVAVTAGKILKFQIPENTFVDHEDGNARNLKLQLQTANGESLAESSWIQLDEVTQEIWALPLEEHVSKWDFIILATDSGGLSVEDRLDLAVQQHKGRRNVNHAITTNMETVPSGPTVAWQIALTETIAQLYNDPGTSKITVLNIGQHPFTFTWTNDTLSRAGCPRKEIEDLYKIASGEDGLKGTVLPGLIVTEVSWTGTGQCEQTTRDPLVPPKPSNFAPVPRNQVDHLNATVGQLLVFSVPEDSFYDPEDGSARNMKLSLITMDRQRVPPNHWLRFDSKNQEFYGIPMPVNVGQMEYQLVCEDTGGLTAVDGLVVIVHPAPRVLYNVEFSMRLALDYNHFVESPPVQRSFVERLAALFDDSNTQAIVLSGVAPGSTVITWHNKSLPTDTCPDTEIIALRQVLLGDDERITPEVINALGPQFPVVGARLTPTGLCLGALTEISGAGDSSGDLAEGPGRHDVTAVSHGDQYVIGLVVPAVVIAVMLACAGLVACVLYRRRTTGKLSVRDDDDRQTFRSKGIPVIFQDELDERPEPTNKSPVIMKEEKPPAPPPEYQRGGGVVGSGGPPLATTALLSDTEDSTPYQPPPPFTTSRDSGRPKPTPT</sequence>
<dbReference type="GO" id="GO:0002009">
    <property type="term" value="P:morphogenesis of an epithelium"/>
    <property type="evidence" value="ECO:0007669"/>
    <property type="project" value="TreeGrafter"/>
</dbReference>
<dbReference type="Gene3D" id="3.30.70.1040">
    <property type="entry name" value="Dystroglycan, domain 2"/>
    <property type="match status" value="1"/>
</dbReference>
<dbReference type="GO" id="GO:0005576">
    <property type="term" value="C:extracellular region"/>
    <property type="evidence" value="ECO:0007669"/>
    <property type="project" value="UniProtKB-SubCell"/>
</dbReference>
<dbReference type="InterPro" id="IPR013783">
    <property type="entry name" value="Ig-like_fold"/>
</dbReference>
<proteinExistence type="predicted"/>
<feature type="transmembrane region" description="Helical" evidence="26">
    <location>
        <begin position="837"/>
        <end position="863"/>
    </location>
</feature>
<dbReference type="Pfam" id="PF18424">
    <property type="entry name" value="a_DG1_N2"/>
    <property type="match status" value="1"/>
</dbReference>
<dbReference type="PROSITE" id="PS51699">
    <property type="entry name" value="SEA_DG"/>
    <property type="match status" value="2"/>
</dbReference>
<keyword evidence="6" id="KW-1003">Cell membrane</keyword>
<dbReference type="EMBL" id="ACPB03016131">
    <property type="status" value="NOT_ANNOTATED_CDS"/>
    <property type="molecule type" value="Genomic_DNA"/>
</dbReference>
<evidence type="ECO:0000256" key="3">
    <source>
        <dbReference type="ARBA" id="ARBA00004245"/>
    </source>
</evidence>
<evidence type="ECO:0000256" key="16">
    <source>
        <dbReference type="ARBA" id="ARBA00023212"/>
    </source>
</evidence>
<evidence type="ECO:0000256" key="23">
    <source>
        <dbReference type="ARBA" id="ARBA00031034"/>
    </source>
</evidence>
<dbReference type="InterPro" id="IPR041631">
    <property type="entry name" value="Alpha_DG1_N2"/>
</dbReference>
<evidence type="ECO:0000256" key="6">
    <source>
        <dbReference type="ARBA" id="ARBA00022475"/>
    </source>
</evidence>
<dbReference type="EnsemblMetazoa" id="RPRC001159-RA">
    <property type="protein sequence ID" value="RPRC001159-PA"/>
    <property type="gene ID" value="RPRC001159"/>
</dbReference>
<evidence type="ECO:0000256" key="11">
    <source>
        <dbReference type="ARBA" id="ARBA00022729"/>
    </source>
</evidence>
<dbReference type="SMART" id="SM00736">
    <property type="entry name" value="CADG"/>
    <property type="match status" value="2"/>
</dbReference>
<protein>
    <recommendedName>
        <fullName evidence="21">Dystroglycan 1</fullName>
    </recommendedName>
    <alternativeName>
        <fullName evidence="23">Dystroglycan</fullName>
    </alternativeName>
    <alternativeName>
        <fullName evidence="22">Dystrophin-associated glycoprotein 1</fullName>
    </alternativeName>
</protein>
<keyword evidence="10 26" id="KW-0812">Transmembrane</keyword>
<evidence type="ECO:0000256" key="21">
    <source>
        <dbReference type="ARBA" id="ARBA00026224"/>
    </source>
</evidence>
<evidence type="ECO:0000256" key="8">
    <source>
        <dbReference type="ARBA" id="ARBA00022525"/>
    </source>
</evidence>
<evidence type="ECO:0000256" key="22">
    <source>
        <dbReference type="ARBA" id="ARBA00030092"/>
    </source>
</evidence>
<keyword evidence="15" id="KW-0325">Glycoprotein</keyword>
<comment type="function">
    <text evidence="19">The dystroglycan complex is involved in a number of processes including laminin and basement membrane assembly, sarcolemmal stability, cell survival, peripheral nerve myelination, nodal structure, cell migration, and epithelial polarization.</text>
</comment>
<evidence type="ECO:0000256" key="10">
    <source>
        <dbReference type="ARBA" id="ARBA00022692"/>
    </source>
</evidence>
<evidence type="ECO:0000256" key="9">
    <source>
        <dbReference type="ARBA" id="ARBA00022553"/>
    </source>
</evidence>
<evidence type="ECO:0000256" key="24">
    <source>
        <dbReference type="ARBA" id="ARBA00034100"/>
    </source>
</evidence>
<evidence type="ECO:0000256" key="17">
    <source>
        <dbReference type="ARBA" id="ARBA00023242"/>
    </source>
</evidence>
<dbReference type="AlphaFoldDB" id="T1HAV3"/>
<dbReference type="InterPro" id="IPR015919">
    <property type="entry name" value="Cadherin-like_sf"/>
</dbReference>